<dbReference type="InterPro" id="IPR028903">
    <property type="entry name" value="Tox-REase-7_dom"/>
</dbReference>
<dbReference type="Gene3D" id="2.180.10.10">
    <property type="entry name" value="RHS repeat-associated core"/>
    <property type="match status" value="3"/>
</dbReference>
<accession>A0ABP8G001</accession>
<evidence type="ECO:0000256" key="1">
    <source>
        <dbReference type="SAM" id="MobiDB-lite"/>
    </source>
</evidence>
<feature type="region of interest" description="Disordered" evidence="1">
    <location>
        <begin position="601"/>
        <end position="622"/>
    </location>
</feature>
<dbReference type="PANTHER" id="PTHR32305">
    <property type="match status" value="1"/>
</dbReference>
<dbReference type="NCBIfam" id="TIGR03696">
    <property type="entry name" value="Rhs_assc_core"/>
    <property type="match status" value="1"/>
</dbReference>
<dbReference type="InterPro" id="IPR007280">
    <property type="entry name" value="Peptidase_C_arc/bac"/>
</dbReference>
<organism evidence="6 7">
    <name type="scientific">Compostibacter hankyongensis</name>
    <dbReference type="NCBI Taxonomy" id="1007089"/>
    <lineage>
        <taxon>Bacteria</taxon>
        <taxon>Pseudomonadati</taxon>
        <taxon>Bacteroidota</taxon>
        <taxon>Chitinophagia</taxon>
        <taxon>Chitinophagales</taxon>
        <taxon>Chitinophagaceae</taxon>
        <taxon>Compostibacter</taxon>
    </lineage>
</organism>
<evidence type="ECO:0000313" key="7">
    <source>
        <dbReference type="Proteomes" id="UP001501207"/>
    </source>
</evidence>
<feature type="domain" description="DUF6443" evidence="5">
    <location>
        <begin position="160"/>
        <end position="306"/>
    </location>
</feature>
<evidence type="ECO:0000259" key="4">
    <source>
        <dbReference type="Pfam" id="PF15649"/>
    </source>
</evidence>
<dbReference type="Pfam" id="PF04151">
    <property type="entry name" value="PPC"/>
    <property type="match status" value="1"/>
</dbReference>
<dbReference type="Proteomes" id="UP001501207">
    <property type="component" value="Unassembled WGS sequence"/>
</dbReference>
<keyword evidence="2" id="KW-0732">Signal</keyword>
<proteinExistence type="predicted"/>
<dbReference type="RefSeq" id="WP_344979876.1">
    <property type="nucleotide sequence ID" value="NZ_BAABFN010000006.1"/>
</dbReference>
<feature type="chain" id="PRO_5045118427" description="RHS repeat-associated core domain-containing protein" evidence="2">
    <location>
        <begin position="22"/>
        <end position="1683"/>
    </location>
</feature>
<name>A0ABP8G001_9BACT</name>
<dbReference type="Pfam" id="PF20041">
    <property type="entry name" value="DUF6443"/>
    <property type="match status" value="1"/>
</dbReference>
<keyword evidence="7" id="KW-1185">Reference proteome</keyword>
<feature type="region of interest" description="Disordered" evidence="1">
    <location>
        <begin position="1083"/>
        <end position="1106"/>
    </location>
</feature>
<evidence type="ECO:0000259" key="5">
    <source>
        <dbReference type="Pfam" id="PF20041"/>
    </source>
</evidence>
<sequence length="1683" mass="183906">MRKYTLYLGLLLAWLPRLCLGQGTNMSDPIIVGTYGNGTYTYNDTRNSSSYGDDYGQPSPDVWYRFSVAGNAQISISTCNSSFDDIIYLYGVDGHLITYNDDNGPLCSGLQASISTTLQAGTYYLMVEGYNLNTGDIQLTINLTVQGEPSTGDDSHNFSRTWTPNKPITDEAVISASTDIPGEVSQVTNYLDAFGRSEQSVAKKMSPLGKDVVSMHVYDSRGLEEKSYLPFVSNTAQTGDVVNDGNYKKDALQQQTAFNQTIYPDESSYYYAQSNIENSPLNRTLNTYAPGTSWVGGSRGVEMKYLVNTAADNIRIWNIAQAAGSIPTSTAIYPVGKLYKNISTDEKGIQSITYTNTDGQAILKKTQLTASADNGTGSSHSGWLCTYYVYDDNNNLRFIIPPKVVQLIDGSWVISQAVANELCFRYEYDDKSRMTIKKSPGAAEVQMVYDQRDRLVFSQNGNQRSHHQWIVTYYDVLDRPVETGLYTNSSATRLSLQNNMDTISTSFSQIAAPADLTVNSRSSNTPINYIARNSITFNPGFQSGSGDHFNAFVDPNAMVDDVNGSITHNPLPPIDPAEVEPITYTYYDDYTWTGHQSFQSSYLSKTTDGGNPYVESPSTYSKKTRGLVTGSKTKILNSAPEKWITSTSYYDDNGRLLQSISTNITGGADIVTNKYDFSGKLLSSYIVNHNSQSTVTPETRVLTENKYDEGGRLLNITKTINDNSTTRQVIADYAYDELGQLKTKTLGDDLETLTYDYNIRGWLTGVNKAFTQAGNTDHYFGMELGYDKSVTENGTTTFTPVYNGNISGEIWKSKSDNVLRKYSFTYDKANRLTAASFLQSSSGTWNNSTVNFSVNNLTYDANGNITHMNQYGLKGTSSFLIDQLTYTYQTNSNKLTKVADAVSDPNTSLGDFHDGTNSGNDYVYDSTGNLIKDLNKNIPTITYNYLDLPEQITVTDKGSIQFVYDASGNKLRKIVTDNTTTPSTVTTTDYIDGFVYQSSSTSGSISDTLQFFPTKEGRARYVPAHGSVAAAYTYDYFVPDHLGNIRMVLTEQTDFSQYMATMEPQQAQTENALFYNIDNTREAKPLDYPEDNTTTPNTAVAKLNGKDPNRRIGPSIILKVMAGDTIQAAVRAFYRQKATPDHQSGVPAEQMLAGLLQALTAPGIQAAAAHSDAIATNSRETLRGLTANDLQKLKNKAPQKKIQEEPRAYLNYVFFDDQLNFVEEGSGIKQLSAEPGKLETLSSGKVVAKKSGYVYVYTSNESPQDVLFDNFGVMDITGPVLEETHYYPNGLAMAGISTTAPLKLANKIRYQGKELQSREFADGTGLEEYDFGARFYDPQLGRWWAQDPAEQFSSPYLAMGNNWMNGTDPDGQVFGIDDAVAALIGGLFNTITNIGNINSIGSFLGYFGTGLAAGVATYYGGPLAGGAVLGLGNNLTQQVSQNGWNNISWGQAAISTVVSTATSYAGSALGNAVTPYASKAFSGIASPVLRKAAINAASGSVVGFSLGTGVSLIQGNSIGASLKNGEQGALAGLSIGAITGAVDGLKTSKELGLNPWTGKSKSYDLPELKSLSAQFPSPLSPYEKGQVGLRMNGIEQNNVRIESPSGTVSYRIPDEFDPGNQIIGEVKHYSIGRTVRFTRQISDFMRYAYKNGFTFKLYVPTGVNLAPAIQYFRAKGYIQVVNY</sequence>
<feature type="domain" description="Peptidase C-terminal archaeal/bacterial" evidence="3">
    <location>
        <begin position="63"/>
        <end position="129"/>
    </location>
</feature>
<dbReference type="InterPro" id="IPR045619">
    <property type="entry name" value="DUF6443"/>
</dbReference>
<reference evidence="7" key="1">
    <citation type="journal article" date="2019" name="Int. J. Syst. Evol. Microbiol.">
        <title>The Global Catalogue of Microorganisms (GCM) 10K type strain sequencing project: providing services to taxonomists for standard genome sequencing and annotation.</title>
        <authorList>
            <consortium name="The Broad Institute Genomics Platform"/>
            <consortium name="The Broad Institute Genome Sequencing Center for Infectious Disease"/>
            <person name="Wu L."/>
            <person name="Ma J."/>
        </authorList>
    </citation>
    <scope>NUCLEOTIDE SEQUENCE [LARGE SCALE GENOMIC DNA]</scope>
    <source>
        <strain evidence="7">JCM 17664</strain>
    </source>
</reference>
<dbReference type="EMBL" id="BAABFN010000006">
    <property type="protein sequence ID" value="GAA4314478.1"/>
    <property type="molecule type" value="Genomic_DNA"/>
</dbReference>
<gene>
    <name evidence="6" type="ORF">GCM10023143_25350</name>
</gene>
<evidence type="ECO:0000256" key="2">
    <source>
        <dbReference type="SAM" id="SignalP"/>
    </source>
</evidence>
<dbReference type="Gene3D" id="2.60.120.380">
    <property type="match status" value="1"/>
</dbReference>
<evidence type="ECO:0000313" key="6">
    <source>
        <dbReference type="EMBL" id="GAA4314478.1"/>
    </source>
</evidence>
<dbReference type="Pfam" id="PF15649">
    <property type="entry name" value="Tox-REase-7"/>
    <property type="match status" value="1"/>
</dbReference>
<evidence type="ECO:0008006" key="8">
    <source>
        <dbReference type="Google" id="ProtNLM"/>
    </source>
</evidence>
<protein>
    <recommendedName>
        <fullName evidence="8">RHS repeat-associated core domain-containing protein</fullName>
    </recommendedName>
</protein>
<feature type="domain" description="Tox-REase-7" evidence="4">
    <location>
        <begin position="1590"/>
        <end position="1665"/>
    </location>
</feature>
<evidence type="ECO:0000259" key="3">
    <source>
        <dbReference type="Pfam" id="PF04151"/>
    </source>
</evidence>
<dbReference type="PANTHER" id="PTHR32305:SF15">
    <property type="entry name" value="PROTEIN RHSA-RELATED"/>
    <property type="match status" value="1"/>
</dbReference>
<dbReference type="InterPro" id="IPR050708">
    <property type="entry name" value="T6SS_VgrG/RHS"/>
</dbReference>
<feature type="signal peptide" evidence="2">
    <location>
        <begin position="1"/>
        <end position="21"/>
    </location>
</feature>
<dbReference type="InterPro" id="IPR022385">
    <property type="entry name" value="Rhs_assc_core"/>
</dbReference>
<comment type="caution">
    <text evidence="6">The sequence shown here is derived from an EMBL/GenBank/DDBJ whole genome shotgun (WGS) entry which is preliminary data.</text>
</comment>